<name>A0A3N6MEJ9_NATCH</name>
<keyword evidence="3" id="KW-1185">Reference proteome</keyword>
<dbReference type="AlphaFoldDB" id="A0A3N6MEJ9"/>
<accession>A0A3N6MEJ9</accession>
<gene>
    <name evidence="2" type="ORF">EA473_17390</name>
</gene>
<sequence length="73" mass="8550">MRRLSLTLLTLALTGWMVAGVAHVRSLRADNEDERSRWTMRRNQCLLLSSISMNSFVVIALYRYARKFAYRRG</sequence>
<proteinExistence type="predicted"/>
<dbReference type="Proteomes" id="UP000282323">
    <property type="component" value="Unassembled WGS sequence"/>
</dbReference>
<keyword evidence="1" id="KW-0812">Transmembrane</keyword>
<reference evidence="2 3" key="1">
    <citation type="submission" date="2018-10" db="EMBL/GenBank/DDBJ databases">
        <title>Natrarchaeobius chitinivorans gen. nov., sp. nov., and Natrarchaeobius haloalkaliphilus sp. nov., alkaliphilic, chitin-utilizing haloarchaea from hypersaline alkaline lakes.</title>
        <authorList>
            <person name="Sorokin D.Y."/>
            <person name="Elcheninov A.G."/>
            <person name="Kostrikina N.A."/>
            <person name="Bale N.J."/>
            <person name="Sinninghe Damste J.S."/>
            <person name="Khijniak T.V."/>
            <person name="Kublanov I.V."/>
            <person name="Toshchakov S.V."/>
        </authorList>
    </citation>
    <scope>NUCLEOTIDE SEQUENCE [LARGE SCALE GENOMIC DNA]</scope>
    <source>
        <strain evidence="2 3">AArcht4T</strain>
    </source>
</reference>
<comment type="caution">
    <text evidence="2">The sequence shown here is derived from an EMBL/GenBank/DDBJ whole genome shotgun (WGS) entry which is preliminary data.</text>
</comment>
<evidence type="ECO:0000256" key="1">
    <source>
        <dbReference type="SAM" id="Phobius"/>
    </source>
</evidence>
<evidence type="ECO:0000313" key="3">
    <source>
        <dbReference type="Proteomes" id="UP000282323"/>
    </source>
</evidence>
<keyword evidence="1" id="KW-0472">Membrane</keyword>
<organism evidence="2 3">
    <name type="scientific">Natrarchaeobius chitinivorans</name>
    <dbReference type="NCBI Taxonomy" id="1679083"/>
    <lineage>
        <taxon>Archaea</taxon>
        <taxon>Methanobacteriati</taxon>
        <taxon>Methanobacteriota</taxon>
        <taxon>Stenosarchaea group</taxon>
        <taxon>Halobacteria</taxon>
        <taxon>Halobacteriales</taxon>
        <taxon>Natrialbaceae</taxon>
        <taxon>Natrarchaeobius</taxon>
    </lineage>
</organism>
<dbReference type="EMBL" id="REGA01000017">
    <property type="protein sequence ID" value="RQG92276.1"/>
    <property type="molecule type" value="Genomic_DNA"/>
</dbReference>
<keyword evidence="1" id="KW-1133">Transmembrane helix</keyword>
<feature type="transmembrane region" description="Helical" evidence="1">
    <location>
        <begin position="46"/>
        <end position="65"/>
    </location>
</feature>
<evidence type="ECO:0000313" key="2">
    <source>
        <dbReference type="EMBL" id="RQG92276.1"/>
    </source>
</evidence>
<protein>
    <submittedName>
        <fullName evidence="2">Uncharacterized protein</fullName>
    </submittedName>
</protein>